<evidence type="ECO:0000256" key="5">
    <source>
        <dbReference type="ARBA" id="ARBA00023077"/>
    </source>
</evidence>
<proteinExistence type="inferred from homology"/>
<keyword evidence="7 8" id="KW-0998">Cell outer membrane</keyword>
<sequence length="1034" mass="114050">MQKRTLKKLLCLIVCMWGNFFFAQTVKGKVTSGGANLPGVSVIVQGTKNGTVTDFDGSFVLNNVESKAILLFSYVGYRNLSLPADTKSVMQVTMVNDLEKLNEVVVIGYGTSKRKDINGAVSSIKASEIQDKPFVSIDQALVGKAAGVNVTQNSGTPGGGISVQIRGITSINGNEPLYVIDGTPVFADKNNDSFSFSALGGGSGQTKNSALSGLNISDIETIDILKDASATAIYGSNGANGVVLITTKKGKKGKSKFAYETYLGTQQVTNTVDVLNLPQYAAYQAKIFKLNGEPVPYQYQKPNLLGNGTNWQDELFRTATMYNHQLSFSGEKEGTRFYTSLNYFDQEGIVLNSDFNRLSMRLNVDSNVKSWLKIGNSLSVSKTSQQVVRNDDRGGLVMNALRQSPELPVRFPDGSYAGPTSGLGSSANEATNPIALAEYNNSTTERFKINGNLFADFTLIKGLVFRTELGYDLNFSKSATFVPKYTLGSVTETLNKSFKQQDQSYYWNIKNYLTYNKTINDNHNFTFLLGQEAQESRYEYLSGYRTGTFLNKDFTNLNIGDIDTALNGNGSGRWSMSSYITRLNYSFSDRYSFSASLRADASSNFGPNNKWGYFPSFSGGWTVSNEEFFQPLSNSINYLKFRAGYGLVGNQNIPANRYQTILSLLASPFGGVSPTIDNLGNPDIKWESLKSFNAGFELATLNNRVKLDFDYYIKNSSDFLTKQINDESNQSALNYYLNTGEIVTKGIELTLNTRNIVTDNFTWDSTIIFSKYNNELTSFQGQGKSLLGKVQFDLYNVTKTTEGQPVGQFYGYVTDGLFKNAAELAAGPVQETGTGIGDIRFKDLNNDGKIDSKDQTAIGSAIPDFTYSFTNNFKYKNFNLSVVLTGSQGNQIYNFTRHYTDGIYPGFGDRFGNVSTQALQAFEPGVNENTDVPRITLNDPNGNGRISNRFVEDGSYLRIQNVSLSYDLPNKIFDNSFISKVRLYVNVQNLYTFTKYSGFDPALGNLDQNITLSGIDLGRYPVPRTTSVGVNLEF</sequence>
<dbReference type="RefSeq" id="WP_406843948.1">
    <property type="nucleotide sequence ID" value="NZ_CP150845.1"/>
</dbReference>
<evidence type="ECO:0000256" key="10">
    <source>
        <dbReference type="SAM" id="SignalP"/>
    </source>
</evidence>
<dbReference type="Proteomes" id="UP001623852">
    <property type="component" value="Chromosome"/>
</dbReference>
<keyword evidence="14" id="KW-1185">Reference proteome</keyword>
<evidence type="ECO:0000256" key="2">
    <source>
        <dbReference type="ARBA" id="ARBA00022448"/>
    </source>
</evidence>
<dbReference type="InterPro" id="IPR037066">
    <property type="entry name" value="Plug_dom_sf"/>
</dbReference>
<dbReference type="SUPFAM" id="SSF49464">
    <property type="entry name" value="Carboxypeptidase regulatory domain-like"/>
    <property type="match status" value="1"/>
</dbReference>
<organism evidence="13 14">
    <name type="scientific">Flavobacterium soyae</name>
    <dbReference type="NCBI Taxonomy" id="2903098"/>
    <lineage>
        <taxon>Bacteria</taxon>
        <taxon>Pseudomonadati</taxon>
        <taxon>Bacteroidota</taxon>
        <taxon>Flavobacteriia</taxon>
        <taxon>Flavobacteriales</taxon>
        <taxon>Flavobacteriaceae</taxon>
        <taxon>Flavobacterium</taxon>
    </lineage>
</organism>
<dbReference type="InterPro" id="IPR023997">
    <property type="entry name" value="TonB-dep_OMP_SusC/RagA_CS"/>
</dbReference>
<comment type="subcellular location">
    <subcellularLocation>
        <location evidence="1 8">Cell outer membrane</location>
        <topology evidence="1 8">Multi-pass membrane protein</topology>
    </subcellularLocation>
</comment>
<evidence type="ECO:0000259" key="11">
    <source>
        <dbReference type="Pfam" id="PF00593"/>
    </source>
</evidence>
<keyword evidence="2 8" id="KW-0813">Transport</keyword>
<keyword evidence="5 9" id="KW-0798">TonB box</keyword>
<dbReference type="InterPro" id="IPR000531">
    <property type="entry name" value="Beta-barrel_TonB"/>
</dbReference>
<dbReference type="NCBIfam" id="TIGR04057">
    <property type="entry name" value="SusC_RagA_signa"/>
    <property type="match status" value="1"/>
</dbReference>
<evidence type="ECO:0000256" key="6">
    <source>
        <dbReference type="ARBA" id="ARBA00023136"/>
    </source>
</evidence>
<dbReference type="Pfam" id="PF00593">
    <property type="entry name" value="TonB_dep_Rec_b-barrel"/>
    <property type="match status" value="1"/>
</dbReference>
<feature type="signal peptide" evidence="10">
    <location>
        <begin position="1"/>
        <end position="23"/>
    </location>
</feature>
<evidence type="ECO:0000256" key="8">
    <source>
        <dbReference type="PROSITE-ProRule" id="PRU01360"/>
    </source>
</evidence>
<evidence type="ECO:0000313" key="14">
    <source>
        <dbReference type="Proteomes" id="UP001623852"/>
    </source>
</evidence>
<dbReference type="EMBL" id="CP150845">
    <property type="protein sequence ID" value="WYZ19245.1"/>
    <property type="molecule type" value="Genomic_DNA"/>
</dbReference>
<dbReference type="InterPro" id="IPR039426">
    <property type="entry name" value="TonB-dep_rcpt-like"/>
</dbReference>
<protein>
    <submittedName>
        <fullName evidence="13">TonB-dependent receptor</fullName>
    </submittedName>
</protein>
<comment type="similarity">
    <text evidence="8 9">Belongs to the TonB-dependent receptor family.</text>
</comment>
<dbReference type="PROSITE" id="PS52016">
    <property type="entry name" value="TONB_DEPENDENT_REC_3"/>
    <property type="match status" value="1"/>
</dbReference>
<feature type="domain" description="TonB-dependent receptor-like beta-barrel" evidence="11">
    <location>
        <begin position="441"/>
        <end position="990"/>
    </location>
</feature>
<dbReference type="Gene3D" id="2.40.170.20">
    <property type="entry name" value="TonB-dependent receptor, beta-barrel domain"/>
    <property type="match status" value="1"/>
</dbReference>
<dbReference type="SUPFAM" id="SSF56935">
    <property type="entry name" value="Porins"/>
    <property type="match status" value="1"/>
</dbReference>
<feature type="domain" description="TonB-dependent receptor plug" evidence="12">
    <location>
        <begin position="114"/>
        <end position="242"/>
    </location>
</feature>
<keyword evidence="3 8" id="KW-1134">Transmembrane beta strand</keyword>
<keyword evidence="10" id="KW-0732">Signal</keyword>
<evidence type="ECO:0000256" key="4">
    <source>
        <dbReference type="ARBA" id="ARBA00022692"/>
    </source>
</evidence>
<keyword evidence="4 8" id="KW-0812">Transmembrane</keyword>
<dbReference type="InterPro" id="IPR036942">
    <property type="entry name" value="Beta-barrel_TonB_sf"/>
</dbReference>
<evidence type="ECO:0000256" key="3">
    <source>
        <dbReference type="ARBA" id="ARBA00022452"/>
    </source>
</evidence>
<dbReference type="InterPro" id="IPR008969">
    <property type="entry name" value="CarboxyPept-like_regulatory"/>
</dbReference>
<keyword evidence="13" id="KW-0675">Receptor</keyword>
<reference evidence="13 14" key="1">
    <citation type="submission" date="2024-03" db="EMBL/GenBank/DDBJ databases">
        <title>Flavobacterium soyae.</title>
        <authorList>
            <person name="Zheng W."/>
        </authorList>
    </citation>
    <scope>NUCLEOTIDE SEQUENCE [LARGE SCALE GENOMIC DNA]</scope>
    <source>
        <strain evidence="13 14">55</strain>
    </source>
</reference>
<evidence type="ECO:0000256" key="1">
    <source>
        <dbReference type="ARBA" id="ARBA00004571"/>
    </source>
</evidence>
<accession>A0ABZ2UD70</accession>
<evidence type="ECO:0000313" key="13">
    <source>
        <dbReference type="EMBL" id="WYZ19245.1"/>
    </source>
</evidence>
<dbReference type="InterPro" id="IPR012910">
    <property type="entry name" value="Plug_dom"/>
</dbReference>
<name>A0ABZ2UD70_9FLAO</name>
<dbReference type="Pfam" id="PF07715">
    <property type="entry name" value="Plug"/>
    <property type="match status" value="1"/>
</dbReference>
<evidence type="ECO:0000256" key="7">
    <source>
        <dbReference type="ARBA" id="ARBA00023237"/>
    </source>
</evidence>
<evidence type="ECO:0000259" key="12">
    <source>
        <dbReference type="Pfam" id="PF07715"/>
    </source>
</evidence>
<feature type="chain" id="PRO_5047117894" evidence="10">
    <location>
        <begin position="24"/>
        <end position="1034"/>
    </location>
</feature>
<evidence type="ECO:0000256" key="9">
    <source>
        <dbReference type="RuleBase" id="RU003357"/>
    </source>
</evidence>
<keyword evidence="6 8" id="KW-0472">Membrane</keyword>
<dbReference type="Gene3D" id="2.170.130.10">
    <property type="entry name" value="TonB-dependent receptor, plug domain"/>
    <property type="match status" value="1"/>
</dbReference>
<dbReference type="Pfam" id="PF13715">
    <property type="entry name" value="CarbopepD_reg_2"/>
    <property type="match status" value="1"/>
</dbReference>
<gene>
    <name evidence="13" type="ORF">AABD74_19000</name>
</gene>
<dbReference type="NCBIfam" id="TIGR04056">
    <property type="entry name" value="OMP_RagA_SusC"/>
    <property type="match status" value="1"/>
</dbReference>
<dbReference type="InterPro" id="IPR023996">
    <property type="entry name" value="TonB-dep_OMP_SusC/RagA"/>
</dbReference>